<sequence length="82" mass="9292">MTKLSDISKGQNCINMEKRYGPQKQRYKEGLRAAATTYDQRIIWLSIADADWVSIAHVGSLSSTQNRFTNKNLARLSSRTSL</sequence>
<keyword evidence="2" id="KW-1185">Reference proteome</keyword>
<comment type="caution">
    <text evidence="1">The sequence shown here is derived from an EMBL/GenBank/DDBJ whole genome shotgun (WGS) entry which is preliminary data.</text>
</comment>
<name>A0AAP0MR23_9ROSI</name>
<evidence type="ECO:0000313" key="1">
    <source>
        <dbReference type="EMBL" id="KAK9214690.1"/>
    </source>
</evidence>
<evidence type="ECO:0000313" key="2">
    <source>
        <dbReference type="Proteomes" id="UP001428341"/>
    </source>
</evidence>
<proteinExistence type="predicted"/>
<protein>
    <submittedName>
        <fullName evidence="1">Uncharacterized protein</fullName>
    </submittedName>
</protein>
<dbReference type="Proteomes" id="UP001428341">
    <property type="component" value="Unassembled WGS sequence"/>
</dbReference>
<accession>A0AAP0MR23</accession>
<organism evidence="1 2">
    <name type="scientific">Citrus x changshan-huyou</name>
    <dbReference type="NCBI Taxonomy" id="2935761"/>
    <lineage>
        <taxon>Eukaryota</taxon>
        <taxon>Viridiplantae</taxon>
        <taxon>Streptophyta</taxon>
        <taxon>Embryophyta</taxon>
        <taxon>Tracheophyta</taxon>
        <taxon>Spermatophyta</taxon>
        <taxon>Magnoliopsida</taxon>
        <taxon>eudicotyledons</taxon>
        <taxon>Gunneridae</taxon>
        <taxon>Pentapetalae</taxon>
        <taxon>rosids</taxon>
        <taxon>malvids</taxon>
        <taxon>Sapindales</taxon>
        <taxon>Rutaceae</taxon>
        <taxon>Aurantioideae</taxon>
        <taxon>Citrus</taxon>
    </lineage>
</organism>
<gene>
    <name evidence="1" type="ORF">WN944_006689</name>
</gene>
<dbReference type="AlphaFoldDB" id="A0AAP0MR23"/>
<reference evidence="1 2" key="1">
    <citation type="submission" date="2024-05" db="EMBL/GenBank/DDBJ databases">
        <title>Haplotype-resolved chromosome-level genome assembly of Huyou (Citrus changshanensis).</title>
        <authorList>
            <person name="Miao C."/>
            <person name="Chen W."/>
            <person name="Wu Y."/>
            <person name="Wang L."/>
            <person name="Zhao S."/>
            <person name="Grierson D."/>
            <person name="Xu C."/>
            <person name="Chen K."/>
        </authorList>
    </citation>
    <scope>NUCLEOTIDE SEQUENCE [LARGE SCALE GENOMIC DNA]</scope>
    <source>
        <strain evidence="1">01-14</strain>
        <tissue evidence="1">Leaf</tissue>
    </source>
</reference>
<dbReference type="EMBL" id="JBCGBO010000003">
    <property type="protein sequence ID" value="KAK9214690.1"/>
    <property type="molecule type" value="Genomic_DNA"/>
</dbReference>